<evidence type="ECO:0000256" key="2">
    <source>
        <dbReference type="SAM" id="SignalP"/>
    </source>
</evidence>
<evidence type="ECO:0000313" key="4">
    <source>
        <dbReference type="Proteomes" id="UP001139447"/>
    </source>
</evidence>
<dbReference type="CDD" id="cd07012">
    <property type="entry name" value="PBP2_Bug_TTT"/>
    <property type="match status" value="1"/>
</dbReference>
<dbReference type="Pfam" id="PF03401">
    <property type="entry name" value="TctC"/>
    <property type="match status" value="1"/>
</dbReference>
<dbReference type="Gene3D" id="3.40.190.150">
    <property type="entry name" value="Bordetella uptake gene, domain 1"/>
    <property type="match status" value="1"/>
</dbReference>
<feature type="chain" id="PRO_5040802697" evidence="2">
    <location>
        <begin position="22"/>
        <end position="315"/>
    </location>
</feature>
<proteinExistence type="inferred from homology"/>
<dbReference type="Gene3D" id="3.40.190.10">
    <property type="entry name" value="Periplasmic binding protein-like II"/>
    <property type="match status" value="1"/>
</dbReference>
<keyword evidence="2" id="KW-0732">Signal</keyword>
<dbReference type="InterPro" id="IPR005064">
    <property type="entry name" value="BUG"/>
</dbReference>
<organism evidence="3 4">
    <name type="scientific">Variovorax terrae</name>
    <dbReference type="NCBI Taxonomy" id="2923278"/>
    <lineage>
        <taxon>Bacteria</taxon>
        <taxon>Pseudomonadati</taxon>
        <taxon>Pseudomonadota</taxon>
        <taxon>Betaproteobacteria</taxon>
        <taxon>Burkholderiales</taxon>
        <taxon>Comamonadaceae</taxon>
        <taxon>Variovorax</taxon>
    </lineage>
</organism>
<dbReference type="AlphaFoldDB" id="A0A9X1W0D6"/>
<protein>
    <submittedName>
        <fullName evidence="3">Tripartite tricarboxylate transporter substrate binding protein</fullName>
    </submittedName>
</protein>
<evidence type="ECO:0000256" key="1">
    <source>
        <dbReference type="ARBA" id="ARBA00006987"/>
    </source>
</evidence>
<gene>
    <name evidence="3" type="ORF">MMF98_11155</name>
</gene>
<name>A0A9X1W0D6_9BURK</name>
<dbReference type="PANTHER" id="PTHR42928:SF5">
    <property type="entry name" value="BLR1237 PROTEIN"/>
    <property type="match status" value="1"/>
</dbReference>
<dbReference type="RefSeq" id="WP_243306340.1">
    <property type="nucleotide sequence ID" value="NZ_JALGBI010000001.1"/>
</dbReference>
<comment type="similarity">
    <text evidence="1">Belongs to the UPF0065 (bug) family.</text>
</comment>
<evidence type="ECO:0000313" key="3">
    <source>
        <dbReference type="EMBL" id="MCJ0763763.1"/>
    </source>
</evidence>
<dbReference type="EMBL" id="JALGBI010000001">
    <property type="protein sequence ID" value="MCJ0763763.1"/>
    <property type="molecule type" value="Genomic_DNA"/>
</dbReference>
<feature type="signal peptide" evidence="2">
    <location>
        <begin position="1"/>
        <end position="21"/>
    </location>
</feature>
<dbReference type="InterPro" id="IPR042100">
    <property type="entry name" value="Bug_dom1"/>
</dbReference>
<sequence>MKLFKSLPALALSLLSSVAMAQQFPEKALQYTVPFPAGGESDVVARFQQDALRRLHGKDMVILNKAGAGGGLAWGQINSLPADGYNVVSVNLPHIVLQPLEGQVQYKTEDIKSVYFYTYTPDALIVPADSPYKTLQDLVRAAKERPGTLMIGGTGTNSANHLAAARLNQITGISTTYVPFKGSGDLNPMLLGSHIQAMMSYTTAAFQLKDKVRVLAVAMPARHPRLPGVPTFKELGIDWVDGAYRGVAVPRNTPVEMQRKLAALFAEINREPEYQQKMAAAGFELVDVAPAGIDAFMAERSKGYLAVAKSMGLIK</sequence>
<dbReference type="Proteomes" id="UP001139447">
    <property type="component" value="Unassembled WGS sequence"/>
</dbReference>
<dbReference type="PANTHER" id="PTHR42928">
    <property type="entry name" value="TRICARBOXYLATE-BINDING PROTEIN"/>
    <property type="match status" value="1"/>
</dbReference>
<dbReference type="PIRSF" id="PIRSF017082">
    <property type="entry name" value="YflP"/>
    <property type="match status" value="1"/>
</dbReference>
<comment type="caution">
    <text evidence="3">The sequence shown here is derived from an EMBL/GenBank/DDBJ whole genome shotgun (WGS) entry which is preliminary data.</text>
</comment>
<reference evidence="3" key="1">
    <citation type="submission" date="2022-03" db="EMBL/GenBank/DDBJ databases">
        <authorList>
            <person name="Woo C.Y."/>
        </authorList>
    </citation>
    <scope>NUCLEOTIDE SEQUENCE</scope>
    <source>
        <strain evidence="3">CYS-02</strain>
    </source>
</reference>
<keyword evidence="4" id="KW-1185">Reference proteome</keyword>
<accession>A0A9X1W0D6</accession>
<dbReference type="SUPFAM" id="SSF53850">
    <property type="entry name" value="Periplasmic binding protein-like II"/>
    <property type="match status" value="1"/>
</dbReference>